<gene>
    <name evidence="2" type="ORF">BHQ17_10430</name>
</gene>
<name>A0A1E3RW98_9MYCO</name>
<dbReference type="EMBL" id="MIGZ01000048">
    <property type="protein sequence ID" value="ODQ94124.1"/>
    <property type="molecule type" value="Genomic_DNA"/>
</dbReference>
<feature type="signal peptide" evidence="1">
    <location>
        <begin position="1"/>
        <end position="22"/>
    </location>
</feature>
<dbReference type="Gene3D" id="2.60.40.1890">
    <property type="entry name" value="PCu(A)C copper chaperone"/>
    <property type="match status" value="1"/>
</dbReference>
<organism evidence="2 3">
    <name type="scientific">Mycolicibacterium holsaticum</name>
    <dbReference type="NCBI Taxonomy" id="152142"/>
    <lineage>
        <taxon>Bacteria</taxon>
        <taxon>Bacillati</taxon>
        <taxon>Actinomycetota</taxon>
        <taxon>Actinomycetes</taxon>
        <taxon>Mycobacteriales</taxon>
        <taxon>Mycobacteriaceae</taxon>
        <taxon>Mycolicibacterium</taxon>
    </lineage>
</organism>
<accession>A0A1E3RW98</accession>
<evidence type="ECO:0000313" key="2">
    <source>
        <dbReference type="EMBL" id="ODQ94124.1"/>
    </source>
</evidence>
<sequence>MRGQATSRALCAAGATMLIAVAGCAPDRSGPPGSATAVENAAIVPEFIPGRCSISVGGQADLRFTVTNHRSSGIERLLEVSTAAADAVQYAPVDPVEIAPGTSVAFGQRQGKPAIELEGLTADARPGTSVVVTFGFERLGDLDIRVPIEECRAQA</sequence>
<evidence type="ECO:0000313" key="3">
    <source>
        <dbReference type="Proteomes" id="UP000094243"/>
    </source>
</evidence>
<proteinExistence type="predicted"/>
<evidence type="ECO:0008006" key="4">
    <source>
        <dbReference type="Google" id="ProtNLM"/>
    </source>
</evidence>
<dbReference type="InterPro" id="IPR007410">
    <property type="entry name" value="LpqE-like"/>
</dbReference>
<comment type="caution">
    <text evidence="2">The sequence shown here is derived from an EMBL/GenBank/DDBJ whole genome shotgun (WGS) entry which is preliminary data.</text>
</comment>
<dbReference type="InterPro" id="IPR036182">
    <property type="entry name" value="PCuAC_sf"/>
</dbReference>
<dbReference type="SUPFAM" id="SSF110087">
    <property type="entry name" value="DR1885-like metal-binding protein"/>
    <property type="match status" value="1"/>
</dbReference>
<dbReference type="PROSITE" id="PS51257">
    <property type="entry name" value="PROKAR_LIPOPROTEIN"/>
    <property type="match status" value="1"/>
</dbReference>
<dbReference type="AlphaFoldDB" id="A0A1E3RW98"/>
<dbReference type="Pfam" id="PF04314">
    <property type="entry name" value="PCuAC"/>
    <property type="match status" value="1"/>
</dbReference>
<keyword evidence="3" id="KW-1185">Reference proteome</keyword>
<reference evidence="3" key="1">
    <citation type="submission" date="2016-09" db="EMBL/GenBank/DDBJ databases">
        <authorList>
            <person name="Greninger A.L."/>
            <person name="Jerome K.R."/>
            <person name="Mcnair B."/>
            <person name="Wallis C."/>
            <person name="Fang F."/>
        </authorList>
    </citation>
    <scope>NUCLEOTIDE SEQUENCE [LARGE SCALE GENOMIC DNA]</scope>
    <source>
        <strain evidence="3">M7</strain>
    </source>
</reference>
<dbReference type="Proteomes" id="UP000094243">
    <property type="component" value="Unassembled WGS sequence"/>
</dbReference>
<keyword evidence="1" id="KW-0732">Signal</keyword>
<feature type="chain" id="PRO_5039075728" description="Copper chaperone PCu(A)C" evidence="1">
    <location>
        <begin position="23"/>
        <end position="155"/>
    </location>
</feature>
<protein>
    <recommendedName>
        <fullName evidence="4">Copper chaperone PCu(A)C</fullName>
    </recommendedName>
</protein>
<evidence type="ECO:0000256" key="1">
    <source>
        <dbReference type="SAM" id="SignalP"/>
    </source>
</evidence>